<dbReference type="InterPro" id="IPR029044">
    <property type="entry name" value="Nucleotide-diphossugar_trans"/>
</dbReference>
<organism evidence="5">
    <name type="scientific">freshwater metagenome</name>
    <dbReference type="NCBI Taxonomy" id="449393"/>
    <lineage>
        <taxon>unclassified sequences</taxon>
        <taxon>metagenomes</taxon>
        <taxon>ecological metagenomes</taxon>
    </lineage>
</organism>
<accession>A0A6J6HXY2</accession>
<sequence length="465" mass="50366">MVSSETLPFVRVVLLDFNGGSTIVEAVDAVTKTRWPAERLEIVCVDNGSTDGSLEEIERRFSSVATIRNGKNLGFPGNNVAMRDLDGVDYVALVNSDALVEPNWLAPLVDRASSDEGIGAVSPKILFAGQFVEIPVAINVTSGGSASPVVVRGVSFNGSDVFGQSHVADGGGRSSDRTGIFERLSDTCTLRVPVSMAEHSLSSARIVIDVEAFESCVLSLPGSEQSEHALSSGERIELSVNLALRPVDVVNNVGSWLDDSWVGHERGLYEVDAGQFDHSEDIGTWCGAAVLLRASHLADIGVFEESFFLYYEDTDLAVRGRGRGWRFVVEPSSVVRHIHSASTVEGSTVAAHYIERNRLVLVVRHAPASVVFREFARFLVITASYVRAAFKQAFARRQAPDFTNVGRRLRSFVSALRLLPASVASRRRISARRYVTRDELRHQIQLGSVTLAPGNEGDAGVPSSP</sequence>
<comment type="similarity">
    <text evidence="1">Belongs to the glycosyltransferase 2 family.</text>
</comment>
<keyword evidence="2" id="KW-0328">Glycosyltransferase</keyword>
<dbReference type="AlphaFoldDB" id="A0A6J6HXY2"/>
<dbReference type="PANTHER" id="PTHR43179">
    <property type="entry name" value="RHAMNOSYLTRANSFERASE WBBL"/>
    <property type="match status" value="1"/>
</dbReference>
<evidence type="ECO:0000256" key="3">
    <source>
        <dbReference type="ARBA" id="ARBA00022679"/>
    </source>
</evidence>
<reference evidence="5" key="1">
    <citation type="submission" date="2020-05" db="EMBL/GenBank/DDBJ databases">
        <authorList>
            <person name="Chiriac C."/>
            <person name="Salcher M."/>
            <person name="Ghai R."/>
            <person name="Kavagutti S V."/>
        </authorList>
    </citation>
    <scope>NUCLEOTIDE SEQUENCE</scope>
</reference>
<dbReference type="EMBL" id="CAEZUO010000129">
    <property type="protein sequence ID" value="CAB4618852.1"/>
    <property type="molecule type" value="Genomic_DNA"/>
</dbReference>
<dbReference type="Gene3D" id="3.90.550.10">
    <property type="entry name" value="Spore Coat Polysaccharide Biosynthesis Protein SpsA, Chain A"/>
    <property type="match status" value="2"/>
</dbReference>
<evidence type="ECO:0000256" key="1">
    <source>
        <dbReference type="ARBA" id="ARBA00006739"/>
    </source>
</evidence>
<dbReference type="SUPFAM" id="SSF53448">
    <property type="entry name" value="Nucleotide-diphospho-sugar transferases"/>
    <property type="match status" value="1"/>
</dbReference>
<dbReference type="InterPro" id="IPR001173">
    <property type="entry name" value="Glyco_trans_2-like"/>
</dbReference>
<feature type="domain" description="Glycosyltransferase 2-like" evidence="4">
    <location>
        <begin position="17"/>
        <end position="117"/>
    </location>
</feature>
<evidence type="ECO:0000256" key="2">
    <source>
        <dbReference type="ARBA" id="ARBA00022676"/>
    </source>
</evidence>
<gene>
    <name evidence="5" type="ORF">UFOPK1827_01822</name>
</gene>
<name>A0A6J6HXY2_9ZZZZ</name>
<dbReference type="Pfam" id="PF00535">
    <property type="entry name" value="Glycos_transf_2"/>
    <property type="match status" value="1"/>
</dbReference>
<proteinExistence type="inferred from homology"/>
<evidence type="ECO:0000313" key="5">
    <source>
        <dbReference type="EMBL" id="CAB4618852.1"/>
    </source>
</evidence>
<dbReference type="PANTHER" id="PTHR43179:SF12">
    <property type="entry name" value="GALACTOFURANOSYLTRANSFERASE GLFT2"/>
    <property type="match status" value="1"/>
</dbReference>
<dbReference type="GO" id="GO:0016757">
    <property type="term" value="F:glycosyltransferase activity"/>
    <property type="evidence" value="ECO:0007669"/>
    <property type="project" value="UniProtKB-KW"/>
</dbReference>
<keyword evidence="3" id="KW-0808">Transferase</keyword>
<protein>
    <submittedName>
        <fullName evidence="5">Unannotated protein</fullName>
    </submittedName>
</protein>
<evidence type="ECO:0000259" key="4">
    <source>
        <dbReference type="Pfam" id="PF00535"/>
    </source>
</evidence>